<accession>A5B1S2</accession>
<organism evidence="1">
    <name type="scientific">Vitis vinifera</name>
    <name type="common">Grape</name>
    <dbReference type="NCBI Taxonomy" id="29760"/>
    <lineage>
        <taxon>Eukaryota</taxon>
        <taxon>Viridiplantae</taxon>
        <taxon>Streptophyta</taxon>
        <taxon>Embryophyta</taxon>
        <taxon>Tracheophyta</taxon>
        <taxon>Spermatophyta</taxon>
        <taxon>Magnoliopsida</taxon>
        <taxon>eudicotyledons</taxon>
        <taxon>Gunneridae</taxon>
        <taxon>Pentapetalae</taxon>
        <taxon>rosids</taxon>
        <taxon>Vitales</taxon>
        <taxon>Vitaceae</taxon>
        <taxon>Viteae</taxon>
        <taxon>Vitis</taxon>
    </lineage>
</organism>
<protein>
    <recommendedName>
        <fullName evidence="2">Endonuclease/exonuclease/phosphatase domain-containing protein</fullName>
    </recommendedName>
</protein>
<reference evidence="1" key="1">
    <citation type="journal article" date="2007" name="PLoS ONE">
        <title>The first genome sequence of an elite grapevine cultivar (Pinot noir Vitis vinifera L.): coping with a highly heterozygous genome.</title>
        <authorList>
            <person name="Velasco R."/>
            <person name="Zharkikh A."/>
            <person name="Troggio M."/>
            <person name="Cartwright D.A."/>
            <person name="Cestaro A."/>
            <person name="Pruss D."/>
            <person name="Pindo M."/>
            <person name="FitzGerald L.M."/>
            <person name="Vezzulli S."/>
            <person name="Reid J."/>
            <person name="Malacarne G."/>
            <person name="Iliev D."/>
            <person name="Coppola G."/>
            <person name="Wardell B."/>
            <person name="Micheletti D."/>
            <person name="Macalma T."/>
            <person name="Facci M."/>
            <person name="Mitchell J.T."/>
            <person name="Perazzolli M."/>
            <person name="Eldredge G."/>
            <person name="Gatto P."/>
            <person name="Oyzerski R."/>
            <person name="Moretto M."/>
            <person name="Gutin N."/>
            <person name="Stefanini M."/>
            <person name="Chen Y."/>
            <person name="Segala C."/>
            <person name="Davenport C."/>
            <person name="Dematte L."/>
            <person name="Mraz A."/>
            <person name="Battilana J."/>
            <person name="Stormo K."/>
            <person name="Costa F."/>
            <person name="Tao Q."/>
            <person name="Si-Ammour A."/>
            <person name="Harkins T."/>
            <person name="Lackey A."/>
            <person name="Perbost C."/>
            <person name="Taillon B."/>
            <person name="Stella A."/>
            <person name="Solovyev V."/>
            <person name="Fawcett J.A."/>
            <person name="Sterck L."/>
            <person name="Vandepoele K."/>
            <person name="Grando S.M."/>
            <person name="Toppo S."/>
            <person name="Moser C."/>
            <person name="Lanchbury J."/>
            <person name="Bogden R."/>
            <person name="Skolnick M."/>
            <person name="Sgaramella V."/>
            <person name="Bhatnagar S.K."/>
            <person name="Fontana P."/>
            <person name="Gutin A."/>
            <person name="Van de Peer Y."/>
            <person name="Salamini F."/>
            <person name="Viola R."/>
        </authorList>
    </citation>
    <scope>NUCLEOTIDE SEQUENCE</scope>
</reference>
<dbReference type="SUPFAM" id="SSF56219">
    <property type="entry name" value="DNase I-like"/>
    <property type="match status" value="1"/>
</dbReference>
<dbReference type="EMBL" id="AM443615">
    <property type="protein sequence ID" value="CAN76320.1"/>
    <property type="molecule type" value="Genomic_DNA"/>
</dbReference>
<evidence type="ECO:0008006" key="2">
    <source>
        <dbReference type="Google" id="ProtNLM"/>
    </source>
</evidence>
<name>A5B1S2_VITVI</name>
<gene>
    <name evidence="1" type="ORF">VITISV_044444</name>
</gene>
<dbReference type="InterPro" id="IPR036691">
    <property type="entry name" value="Endo/exonu/phosph_ase_sf"/>
</dbReference>
<proteinExistence type="predicted"/>
<evidence type="ECO:0000313" key="1">
    <source>
        <dbReference type="EMBL" id="CAN76320.1"/>
    </source>
</evidence>
<dbReference type="AlphaFoldDB" id="A5B1S2"/>
<sequence>MVIKSIVRKHKPDLVCFQETKMKEMRDRFVRSLGVGREMRELWGELAAVKRLWNEPSCIVGDFNVVRFLGETSNGRQMSIAMREFSNFKLIDPLLGGGAYTWSGGQGDYVGVRRGKSSFRFENMWLTMEGFVNKIKEWWQTYNFRGRPSFVLAKKLHALKSDLKKWNKEFLGNESARKDVVLEQLNYWDSIERLRPLSEENRRSQQASRDKYNGHFTILEETS</sequence>